<evidence type="ECO:0000313" key="8">
    <source>
        <dbReference type="EMBL" id="PLT55510.1"/>
    </source>
</evidence>
<sequence>MGKPTGFLDYERKNTKAETPLQRIRHFHEFKTSLPVKEQQKQGGRCMDCGVPFCQNGSLLAGMTSGCPLHNLVPETNDLIYRGNWKQAYERLEKTHCFPEFTGRVCPALCEAACTCALNGDPVAIKDNEKMIIEHAFQNGWVTAQPPKVRTGKTVAVIGSGPAGLAAALLLNRRGHQVTVFERSDRIGGLLCYGIPNMKLEKDIVERRVRLMKEEGVLFKTGVDVGKDVTAAELQKQFDRVILACGASNPRDIEVPGRDSKNIYFAVDFLSSVTKSLLDQDLKEGTFIPVKGKHVLVIGGGDTGNDCVGTAIRLGAKSVTQLEMMPKPSKERTKSNPWPQWPRTEKTDYGQEEAIAVFGKDPRMYQTTVKEFQKDKNGNVKKAVLVSLEPQKDKKTGRMQMVPVAGSEKVVDANLVLIAAGFTGSQKYVTDAFGVSVDARTNVATKEETYETNVPGVFAAGDVRRGQSLVVWAIQEGKQAAKAVDYSLMGYTNL</sequence>
<feature type="region of interest" description="Disordered" evidence="5">
    <location>
        <begin position="325"/>
        <end position="346"/>
    </location>
</feature>
<dbReference type="Pfam" id="PF14691">
    <property type="entry name" value="Fer4_20"/>
    <property type="match status" value="1"/>
</dbReference>
<evidence type="ECO:0000256" key="1">
    <source>
        <dbReference type="ARBA" id="ARBA00022605"/>
    </source>
</evidence>
<keyword evidence="1" id="KW-0028">Amino-acid biosynthesis</keyword>
<feature type="domain" description="FAD/NAD(P)-binding" evidence="6">
    <location>
        <begin position="395"/>
        <end position="477"/>
    </location>
</feature>
<keyword evidence="2" id="KW-0560">Oxidoreductase</keyword>
<dbReference type="Gene3D" id="1.10.1060.10">
    <property type="entry name" value="Alpha-helical ferredoxin"/>
    <property type="match status" value="1"/>
</dbReference>
<dbReference type="NCBIfam" id="TIGR01317">
    <property type="entry name" value="GOGAT_sm_gam"/>
    <property type="match status" value="1"/>
</dbReference>
<evidence type="ECO:0000256" key="2">
    <source>
        <dbReference type="ARBA" id="ARBA00023002"/>
    </source>
</evidence>
<dbReference type="Gene3D" id="3.50.50.60">
    <property type="entry name" value="FAD/NAD(P)-binding domain"/>
    <property type="match status" value="2"/>
</dbReference>
<dbReference type="InterPro" id="IPR036188">
    <property type="entry name" value="FAD/NAD-bd_sf"/>
</dbReference>
<comment type="pathway">
    <text evidence="4">Amino-acid biosynthesis.</text>
</comment>
<organism evidence="8 9">
    <name type="scientific">Mediterraneibacter gnavus</name>
    <name type="common">Ruminococcus gnavus</name>
    <dbReference type="NCBI Taxonomy" id="33038"/>
    <lineage>
        <taxon>Bacteria</taxon>
        <taxon>Bacillati</taxon>
        <taxon>Bacillota</taxon>
        <taxon>Clostridia</taxon>
        <taxon>Lachnospirales</taxon>
        <taxon>Lachnospiraceae</taxon>
        <taxon>Mediterraneibacter</taxon>
    </lineage>
</organism>
<gene>
    <name evidence="8" type="ORF">CDL18_07230</name>
</gene>
<dbReference type="Pfam" id="PF07992">
    <property type="entry name" value="Pyr_redox_2"/>
    <property type="match status" value="2"/>
</dbReference>
<feature type="domain" description="Dihydroprymidine dehydrogenase" evidence="7">
    <location>
        <begin position="24"/>
        <end position="140"/>
    </location>
</feature>
<name>A0A2N5NIH6_MEDGN</name>
<evidence type="ECO:0000256" key="5">
    <source>
        <dbReference type="SAM" id="MobiDB-lite"/>
    </source>
</evidence>
<feature type="domain" description="FAD/NAD(P)-binding" evidence="6">
    <location>
        <begin position="154"/>
        <end position="329"/>
    </location>
</feature>
<evidence type="ECO:0000259" key="6">
    <source>
        <dbReference type="Pfam" id="PF07992"/>
    </source>
</evidence>
<evidence type="ECO:0000256" key="3">
    <source>
        <dbReference type="ARBA" id="ARBA00023164"/>
    </source>
</evidence>
<reference evidence="8 9" key="1">
    <citation type="journal article" date="2017" name="Genome Med.">
        <title>A novel Ruminococcus gnavus clade enriched in inflammatory bowel disease patients.</title>
        <authorList>
            <person name="Hall A.B."/>
            <person name="Yassour M."/>
            <person name="Sauk J."/>
            <person name="Garner A."/>
            <person name="Jiang X."/>
            <person name="Arthur T."/>
            <person name="Lagoudas G.K."/>
            <person name="Vatanen T."/>
            <person name="Fornelos N."/>
            <person name="Wilson R."/>
            <person name="Bertha M."/>
            <person name="Cohen M."/>
            <person name="Garber J."/>
            <person name="Khalili H."/>
            <person name="Gevers D."/>
            <person name="Ananthakrishnan A.N."/>
            <person name="Kugathasan S."/>
            <person name="Lander E.S."/>
            <person name="Blainey P."/>
            <person name="Vlamakis H."/>
            <person name="Xavier R.J."/>
            <person name="Huttenhower C."/>
        </authorList>
    </citation>
    <scope>NUCLEOTIDE SEQUENCE [LARGE SCALE GENOMIC DNA]</scope>
    <source>
        <strain evidence="8 9">RJX1118</strain>
    </source>
</reference>
<dbReference type="AlphaFoldDB" id="A0A2N5NIH6"/>
<comment type="caution">
    <text evidence="8">The sequence shown here is derived from an EMBL/GenBank/DDBJ whole genome shotgun (WGS) entry which is preliminary data.</text>
</comment>
<dbReference type="InterPro" id="IPR006005">
    <property type="entry name" value="Glut_synth_ssu1"/>
</dbReference>
<dbReference type="InterPro" id="IPR051394">
    <property type="entry name" value="Glutamate_Synthase"/>
</dbReference>
<evidence type="ECO:0000313" key="9">
    <source>
        <dbReference type="Proteomes" id="UP000234849"/>
    </source>
</evidence>
<dbReference type="GO" id="GO:0051536">
    <property type="term" value="F:iron-sulfur cluster binding"/>
    <property type="evidence" value="ECO:0007669"/>
    <property type="project" value="InterPro"/>
</dbReference>
<dbReference type="PANTHER" id="PTHR43100:SF1">
    <property type="entry name" value="GLUTAMATE SYNTHASE [NADPH] SMALL CHAIN"/>
    <property type="match status" value="1"/>
</dbReference>
<dbReference type="SUPFAM" id="SSF51971">
    <property type="entry name" value="Nucleotide-binding domain"/>
    <property type="match status" value="2"/>
</dbReference>
<dbReference type="Proteomes" id="UP000234849">
    <property type="component" value="Unassembled WGS sequence"/>
</dbReference>
<dbReference type="PANTHER" id="PTHR43100">
    <property type="entry name" value="GLUTAMATE SYNTHASE [NADPH] SMALL CHAIN"/>
    <property type="match status" value="1"/>
</dbReference>
<dbReference type="GO" id="GO:0016639">
    <property type="term" value="F:oxidoreductase activity, acting on the CH-NH2 group of donors, NAD or NADP as acceptor"/>
    <property type="evidence" value="ECO:0007669"/>
    <property type="project" value="InterPro"/>
</dbReference>
<dbReference type="InterPro" id="IPR009051">
    <property type="entry name" value="Helical_ferredxn"/>
</dbReference>
<evidence type="ECO:0000256" key="4">
    <source>
        <dbReference type="ARBA" id="ARBA00029440"/>
    </source>
</evidence>
<protein>
    <submittedName>
        <fullName evidence="8">Glutamate synthase</fullName>
    </submittedName>
</protein>
<proteinExistence type="predicted"/>
<dbReference type="EMBL" id="NIHM01000008">
    <property type="protein sequence ID" value="PLT55510.1"/>
    <property type="molecule type" value="Genomic_DNA"/>
</dbReference>
<dbReference type="PRINTS" id="PR00419">
    <property type="entry name" value="ADXRDTASE"/>
</dbReference>
<dbReference type="InterPro" id="IPR028261">
    <property type="entry name" value="DPD_II"/>
</dbReference>
<accession>A0A2N5NIH6</accession>
<dbReference type="InterPro" id="IPR023753">
    <property type="entry name" value="FAD/NAD-binding_dom"/>
</dbReference>
<evidence type="ECO:0000259" key="7">
    <source>
        <dbReference type="Pfam" id="PF14691"/>
    </source>
</evidence>
<dbReference type="GO" id="GO:0006537">
    <property type="term" value="P:glutamate biosynthetic process"/>
    <property type="evidence" value="ECO:0007669"/>
    <property type="project" value="UniProtKB-KW"/>
</dbReference>
<dbReference type="RefSeq" id="WP_101879564.1">
    <property type="nucleotide sequence ID" value="NZ_CAXUHP010000006.1"/>
</dbReference>
<dbReference type="SUPFAM" id="SSF46548">
    <property type="entry name" value="alpha-helical ferredoxin"/>
    <property type="match status" value="1"/>
</dbReference>
<keyword evidence="3" id="KW-0314">Glutamate biosynthesis</keyword>